<reference evidence="2 3" key="1">
    <citation type="journal article" date="2004" name="Proc. Natl. Acad. Sci. U.S.A.">
        <title>Giant plasmid-encoded polyketide synthases produce the macrolide toxin of Mycobacterium ulcerans.</title>
        <authorList>
            <person name="Stinear T.P."/>
            <person name="Mve-Obiang A."/>
            <person name="Small P.L.C."/>
            <person name="Frigui W."/>
            <person name="Pryor M.J."/>
            <person name="Brosch R."/>
            <person name="Jenkin G.A."/>
            <person name="Johnson P.D.R."/>
            <person name="Davies J.K."/>
            <person name="Lee R.E."/>
            <person name="Adusumilli S."/>
            <person name="Garnier T."/>
            <person name="Haydock S.F."/>
            <person name="Leadlay P.F."/>
            <person name="Cole S.T."/>
        </authorList>
    </citation>
    <scope>NUCLEOTIDE SEQUENCE [LARGE SCALE GENOMIC DNA]</scope>
    <source>
        <strain evidence="3">Agy99</strain>
        <plasmid evidence="3">Plasmid pMUM001</plasmid>
    </source>
</reference>
<dbReference type="Proteomes" id="UP000000765">
    <property type="component" value="Plasmid pMUM001"/>
</dbReference>
<dbReference type="AlphaFoldDB" id="Q6MZ44"/>
<organism evidence="3">
    <name type="scientific">Mycobacterium ulcerans (strain Agy99)</name>
    <dbReference type="NCBI Taxonomy" id="362242"/>
    <lineage>
        <taxon>Bacteria</taxon>
        <taxon>Bacillati</taxon>
        <taxon>Actinomycetota</taxon>
        <taxon>Actinomycetes</taxon>
        <taxon>Mycobacteriales</taxon>
        <taxon>Mycobacteriaceae</taxon>
        <taxon>Mycobacterium</taxon>
        <taxon>Mycobacterium ulcerans group</taxon>
    </lineage>
</organism>
<protein>
    <submittedName>
        <fullName evidence="2">Uncharacterized protein</fullName>
    </submittedName>
</protein>
<accession>Q6MZ44</accession>
<proteinExistence type="predicted"/>
<evidence type="ECO:0000313" key="3">
    <source>
        <dbReference type="Proteomes" id="UP000000765"/>
    </source>
</evidence>
<sequence>MYPGCVAPGLPQRPSPPARSKPSAWVHHCQPACRVGNEVQRSLPGVELFAACGRVSQRQFDIDVIDYASTVVAGGVNGASLSGQQFYAGVGSAAVAGVDASSIAAAQLARFALFSVVNVDVGQRQWLRQSHFGDRVGQCVVGGMSGAADAALRLGEHVVALPRRSRRGYGGDHLLGLGCDPFVIDAFDLASRPGKDRASATDTVQRSHAG</sequence>
<dbReference type="KEGG" id="mul:MUP067c"/>
<evidence type="ECO:0000313" key="2">
    <source>
        <dbReference type="EMBL" id="CAE46878.1"/>
    </source>
</evidence>
<dbReference type="EMBL" id="BX649209">
    <property type="protein sequence ID" value="CAE46878.1"/>
    <property type="molecule type" value="Genomic_DNA"/>
</dbReference>
<evidence type="ECO:0000256" key="1">
    <source>
        <dbReference type="SAM" id="MobiDB-lite"/>
    </source>
</evidence>
<reference evidence="3" key="2">
    <citation type="journal article" date="2005" name="Microbiology">
        <title>Functional analysis and annotation of the virulence plasmid pMUM001 from Mycobacterium ulcerans.</title>
        <authorList>
            <person name="Stinear T.P."/>
            <person name="Pryor M.J."/>
            <person name="Porter J.L."/>
            <person name="Cole S.T."/>
        </authorList>
    </citation>
    <scope>NUCLEOTIDE SEQUENCE [LARGE SCALE GENOMIC DNA]</scope>
    <source>
        <strain evidence="3">Agy99</strain>
        <plasmid evidence="3">Plasmid pMUM001</plasmid>
    </source>
</reference>
<name>Q6MZ44_MYCUA</name>
<feature type="region of interest" description="Disordered" evidence="1">
    <location>
        <begin position="1"/>
        <end position="22"/>
    </location>
</feature>
<geneLocation type="plasmid" evidence="2 3">
    <name>pMUM001</name>
</geneLocation>
<gene>
    <name evidence="2" type="ordered locus">MUP067c</name>
</gene>
<keyword evidence="2" id="KW-0614">Plasmid</keyword>